<name>A0ABT0ZZ04_9PSEU</name>
<evidence type="ECO:0000313" key="14">
    <source>
        <dbReference type="Proteomes" id="UP001165283"/>
    </source>
</evidence>
<keyword evidence="4" id="KW-0808">Transferase</keyword>
<feature type="transmembrane region" description="Helical" evidence="9">
    <location>
        <begin position="29"/>
        <end position="62"/>
    </location>
</feature>
<organism evidence="13 14">
    <name type="scientific">Pseudonocardia humida</name>
    <dbReference type="NCBI Taxonomy" id="2800819"/>
    <lineage>
        <taxon>Bacteria</taxon>
        <taxon>Bacillati</taxon>
        <taxon>Actinomycetota</taxon>
        <taxon>Actinomycetes</taxon>
        <taxon>Pseudonocardiales</taxon>
        <taxon>Pseudonocardiaceae</taxon>
        <taxon>Pseudonocardia</taxon>
    </lineage>
</organism>
<dbReference type="EC" id="2.7.13.3" evidence="2"/>
<dbReference type="InterPro" id="IPR025828">
    <property type="entry name" value="Put_sensor_dom"/>
</dbReference>
<keyword evidence="9" id="KW-1133">Transmembrane helix</keyword>
<sequence>MPPAEVNPLRYAGALWRDGGVRRRALHQLVAMPLGLVTAGLVWATLAGALALLGSVAIAILFPPAMADGSVDRHVLGLPLSDTPTGQMLLGAAGLLLVLAAPMLVRGLVALDVSVARALLGPPPEVLARRVHELERSRARVVDAGETERRRIERDLHDGTQQQLVALGMTLGRAKARYAADPGSIGELLDDAHQQAKDAVTDLRLLIRGLHPPVLADRGLDAALSAIAVRCPVPVELTVEIERRPPATVEAIGYFVVAEALTNVARHSGAASAVVRVRREDDGPVWVTVTDDGRGGADPDRGTGLRGLTDRVSAVDGQLSVDSPVGGPTVLTVELPCDVR</sequence>
<comment type="caution">
    <text evidence="13">The sequence shown here is derived from an EMBL/GenBank/DDBJ whole genome shotgun (WGS) entry which is preliminary data.</text>
</comment>
<keyword evidence="3" id="KW-0597">Phosphoprotein</keyword>
<evidence type="ECO:0000256" key="8">
    <source>
        <dbReference type="ARBA" id="ARBA00023012"/>
    </source>
</evidence>
<evidence type="ECO:0000256" key="2">
    <source>
        <dbReference type="ARBA" id="ARBA00012438"/>
    </source>
</evidence>
<keyword evidence="5" id="KW-0547">Nucleotide-binding</keyword>
<evidence type="ECO:0000256" key="1">
    <source>
        <dbReference type="ARBA" id="ARBA00000085"/>
    </source>
</evidence>
<dbReference type="Pfam" id="PF13796">
    <property type="entry name" value="Sensor"/>
    <property type="match status" value="1"/>
</dbReference>
<dbReference type="Pfam" id="PF02518">
    <property type="entry name" value="HATPase_c"/>
    <property type="match status" value="1"/>
</dbReference>
<evidence type="ECO:0000256" key="9">
    <source>
        <dbReference type="SAM" id="Phobius"/>
    </source>
</evidence>
<evidence type="ECO:0000259" key="12">
    <source>
        <dbReference type="Pfam" id="PF13796"/>
    </source>
</evidence>
<dbReference type="InterPro" id="IPR011712">
    <property type="entry name" value="Sig_transdc_His_kin_sub3_dim/P"/>
</dbReference>
<evidence type="ECO:0000259" key="11">
    <source>
        <dbReference type="Pfam" id="PF07730"/>
    </source>
</evidence>
<evidence type="ECO:0000256" key="7">
    <source>
        <dbReference type="ARBA" id="ARBA00022840"/>
    </source>
</evidence>
<dbReference type="Pfam" id="PF07730">
    <property type="entry name" value="HisKA_3"/>
    <property type="match status" value="1"/>
</dbReference>
<dbReference type="PANTHER" id="PTHR24421">
    <property type="entry name" value="NITRATE/NITRITE SENSOR PROTEIN NARX-RELATED"/>
    <property type="match status" value="1"/>
</dbReference>
<dbReference type="CDD" id="cd16917">
    <property type="entry name" value="HATPase_UhpB-NarQ-NarX-like"/>
    <property type="match status" value="1"/>
</dbReference>
<feature type="transmembrane region" description="Helical" evidence="9">
    <location>
        <begin position="88"/>
        <end position="109"/>
    </location>
</feature>
<keyword evidence="7" id="KW-0067">ATP-binding</keyword>
<dbReference type="SUPFAM" id="SSF55874">
    <property type="entry name" value="ATPase domain of HSP90 chaperone/DNA topoisomerase II/histidine kinase"/>
    <property type="match status" value="1"/>
</dbReference>
<evidence type="ECO:0000256" key="6">
    <source>
        <dbReference type="ARBA" id="ARBA00022777"/>
    </source>
</evidence>
<feature type="domain" description="Histidine kinase/HSP90-like ATPase" evidence="10">
    <location>
        <begin position="256"/>
        <end position="337"/>
    </location>
</feature>
<reference evidence="13" key="1">
    <citation type="submission" date="2021-04" db="EMBL/GenBank/DDBJ databases">
        <title>Pseudonocardia sp. nov., isolated from sandy soil of mangrove forest.</title>
        <authorList>
            <person name="Zan Z."/>
            <person name="Huang R."/>
            <person name="Liu W."/>
        </authorList>
    </citation>
    <scope>NUCLEOTIDE SEQUENCE</scope>
    <source>
        <strain evidence="13">S2-4</strain>
    </source>
</reference>
<feature type="domain" description="Putative sensor" evidence="12">
    <location>
        <begin position="6"/>
        <end position="120"/>
    </location>
</feature>
<gene>
    <name evidence="13" type="ORF">KDL28_12690</name>
</gene>
<dbReference type="InterPro" id="IPR036890">
    <property type="entry name" value="HATPase_C_sf"/>
</dbReference>
<dbReference type="GO" id="GO:0016301">
    <property type="term" value="F:kinase activity"/>
    <property type="evidence" value="ECO:0007669"/>
    <property type="project" value="UniProtKB-KW"/>
</dbReference>
<keyword evidence="6 13" id="KW-0418">Kinase</keyword>
<evidence type="ECO:0000256" key="5">
    <source>
        <dbReference type="ARBA" id="ARBA00022741"/>
    </source>
</evidence>
<accession>A0ABT0ZZ04</accession>
<evidence type="ECO:0000259" key="10">
    <source>
        <dbReference type="Pfam" id="PF02518"/>
    </source>
</evidence>
<dbReference type="Gene3D" id="1.20.5.1930">
    <property type="match status" value="1"/>
</dbReference>
<feature type="domain" description="Signal transduction histidine kinase subgroup 3 dimerisation and phosphoacceptor" evidence="11">
    <location>
        <begin position="148"/>
        <end position="215"/>
    </location>
</feature>
<dbReference type="Proteomes" id="UP001165283">
    <property type="component" value="Unassembled WGS sequence"/>
</dbReference>
<evidence type="ECO:0000256" key="3">
    <source>
        <dbReference type="ARBA" id="ARBA00022553"/>
    </source>
</evidence>
<dbReference type="Gene3D" id="3.30.565.10">
    <property type="entry name" value="Histidine kinase-like ATPase, C-terminal domain"/>
    <property type="match status" value="1"/>
</dbReference>
<keyword evidence="14" id="KW-1185">Reference proteome</keyword>
<comment type="catalytic activity">
    <reaction evidence="1">
        <text>ATP + protein L-histidine = ADP + protein N-phospho-L-histidine.</text>
        <dbReference type="EC" id="2.7.13.3"/>
    </reaction>
</comment>
<evidence type="ECO:0000256" key="4">
    <source>
        <dbReference type="ARBA" id="ARBA00022679"/>
    </source>
</evidence>
<dbReference type="InterPro" id="IPR050482">
    <property type="entry name" value="Sensor_HK_TwoCompSys"/>
</dbReference>
<keyword evidence="9" id="KW-0812">Transmembrane</keyword>
<keyword evidence="8" id="KW-0902">Two-component regulatory system</keyword>
<keyword evidence="9" id="KW-0472">Membrane</keyword>
<proteinExistence type="predicted"/>
<evidence type="ECO:0000313" key="13">
    <source>
        <dbReference type="EMBL" id="MCO1655910.1"/>
    </source>
</evidence>
<dbReference type="InterPro" id="IPR003594">
    <property type="entry name" value="HATPase_dom"/>
</dbReference>
<dbReference type="EMBL" id="JAGSOV010000025">
    <property type="protein sequence ID" value="MCO1655910.1"/>
    <property type="molecule type" value="Genomic_DNA"/>
</dbReference>
<protein>
    <recommendedName>
        <fullName evidence="2">histidine kinase</fullName>
        <ecNumber evidence="2">2.7.13.3</ecNumber>
    </recommendedName>
</protein>
<dbReference type="PANTHER" id="PTHR24421:SF10">
    <property type="entry name" value="NITRATE_NITRITE SENSOR PROTEIN NARQ"/>
    <property type="match status" value="1"/>
</dbReference>